<dbReference type="AlphaFoldDB" id="H9GKU6"/>
<evidence type="ECO:0000256" key="9">
    <source>
        <dbReference type="PIRNR" id="PIRNR000439"/>
    </source>
</evidence>
<accession>H9GKU6</accession>
<dbReference type="InterPro" id="IPR014371">
    <property type="entry name" value="Oat_ACAT_DAG_ARE"/>
</dbReference>
<dbReference type="GeneTree" id="ENSGT00950000183081"/>
<dbReference type="GO" id="GO:0008203">
    <property type="term" value="P:cholesterol metabolic process"/>
    <property type="evidence" value="ECO:0000318"/>
    <property type="project" value="GO_Central"/>
</dbReference>
<organism evidence="12 13">
    <name type="scientific">Anolis carolinensis</name>
    <name type="common">Green anole</name>
    <name type="synonym">American chameleon</name>
    <dbReference type="NCBI Taxonomy" id="28377"/>
    <lineage>
        <taxon>Eukaryota</taxon>
        <taxon>Metazoa</taxon>
        <taxon>Chordata</taxon>
        <taxon>Craniata</taxon>
        <taxon>Vertebrata</taxon>
        <taxon>Euteleostomi</taxon>
        <taxon>Lepidosauria</taxon>
        <taxon>Squamata</taxon>
        <taxon>Bifurcata</taxon>
        <taxon>Unidentata</taxon>
        <taxon>Episquamata</taxon>
        <taxon>Toxicofera</taxon>
        <taxon>Iguania</taxon>
        <taxon>Dactyloidae</taxon>
        <taxon>Anolis</taxon>
    </lineage>
</organism>
<dbReference type="Ensembl" id="ENSACAT00000014267.4">
    <property type="protein sequence ID" value="ENSACAP00000013981.4"/>
    <property type="gene ID" value="ENSACAG00000014114.4"/>
</dbReference>
<evidence type="ECO:0000256" key="10">
    <source>
        <dbReference type="PIRSR" id="PIRSR000439-1"/>
    </source>
</evidence>
<comment type="subcellular location">
    <subcellularLocation>
        <location evidence="1 9">Endoplasmic reticulum membrane</location>
        <topology evidence="1 9">Multi-pass membrane protein</topology>
    </subcellularLocation>
</comment>
<name>H9GKU6_ANOCA</name>
<feature type="transmembrane region" description="Helical" evidence="11">
    <location>
        <begin position="227"/>
        <end position="247"/>
    </location>
</feature>
<dbReference type="Bgee" id="ENSACAG00000014114">
    <property type="expression patterns" value="Expressed in dewlap and 1 other cell type or tissue"/>
</dbReference>
<feature type="transmembrane region" description="Helical" evidence="11">
    <location>
        <begin position="191"/>
        <end position="206"/>
    </location>
</feature>
<evidence type="ECO:0000256" key="7">
    <source>
        <dbReference type="ARBA" id="ARBA00023136"/>
    </source>
</evidence>
<reference evidence="12" key="3">
    <citation type="submission" date="2025-09" db="UniProtKB">
        <authorList>
            <consortium name="Ensembl"/>
        </authorList>
    </citation>
    <scope>IDENTIFICATION</scope>
</reference>
<feature type="active site" evidence="10">
    <location>
        <position position="357"/>
    </location>
</feature>
<reference evidence="12" key="2">
    <citation type="submission" date="2025-08" db="UniProtKB">
        <authorList>
            <consortium name="Ensembl"/>
        </authorList>
    </citation>
    <scope>IDENTIFICATION</scope>
</reference>
<protein>
    <recommendedName>
        <fullName evidence="9">O-acyltransferase</fullName>
    </recommendedName>
</protein>
<keyword evidence="3 9" id="KW-0808">Transferase</keyword>
<dbReference type="GO" id="GO:0015485">
    <property type="term" value="F:cholesterol binding"/>
    <property type="evidence" value="ECO:0000318"/>
    <property type="project" value="GO_Central"/>
</dbReference>
<feature type="transmembrane region" description="Helical" evidence="11">
    <location>
        <begin position="116"/>
        <end position="142"/>
    </location>
</feature>
<evidence type="ECO:0000256" key="4">
    <source>
        <dbReference type="ARBA" id="ARBA00022692"/>
    </source>
</evidence>
<evidence type="ECO:0000256" key="3">
    <source>
        <dbReference type="ARBA" id="ARBA00022679"/>
    </source>
</evidence>
<feature type="transmembrane region" description="Helical" evidence="11">
    <location>
        <begin position="367"/>
        <end position="385"/>
    </location>
</feature>
<dbReference type="STRING" id="28377.ENSACAP00000013981"/>
<evidence type="ECO:0000256" key="11">
    <source>
        <dbReference type="SAM" id="Phobius"/>
    </source>
</evidence>
<evidence type="ECO:0000256" key="2">
    <source>
        <dbReference type="ARBA" id="ARBA00009010"/>
    </source>
</evidence>
<evidence type="ECO:0000256" key="6">
    <source>
        <dbReference type="ARBA" id="ARBA00022989"/>
    </source>
</evidence>
<dbReference type="GO" id="GO:0000062">
    <property type="term" value="F:fatty-acyl-CoA binding"/>
    <property type="evidence" value="ECO:0000318"/>
    <property type="project" value="GO_Central"/>
</dbReference>
<feature type="transmembrane region" description="Helical" evidence="11">
    <location>
        <begin position="39"/>
        <end position="60"/>
    </location>
</feature>
<dbReference type="PANTHER" id="PTHR10408:SF10">
    <property type="entry name" value="STEROL O-ACYLTRANSFERASE 2"/>
    <property type="match status" value="1"/>
</dbReference>
<dbReference type="eggNOG" id="KOG0380">
    <property type="taxonomic scope" value="Eukaryota"/>
</dbReference>
<dbReference type="InterPro" id="IPR004299">
    <property type="entry name" value="MBOAT_fam"/>
</dbReference>
<comment type="similarity">
    <text evidence="2 9">Belongs to the membrane-bound acyltransferase family. Sterol o-acyltransferase subfamily.</text>
</comment>
<evidence type="ECO:0000256" key="5">
    <source>
        <dbReference type="ARBA" id="ARBA00022824"/>
    </source>
</evidence>
<feature type="transmembrane region" description="Helical" evidence="11">
    <location>
        <begin position="259"/>
        <end position="282"/>
    </location>
</feature>
<reference evidence="12" key="1">
    <citation type="submission" date="2009-12" db="EMBL/GenBank/DDBJ databases">
        <title>The Genome Sequence of Anolis carolinensis (Green Anole Lizard).</title>
        <authorList>
            <consortium name="The Genome Sequencing Platform"/>
            <person name="Di Palma F."/>
            <person name="Alfoldi J."/>
            <person name="Heiman D."/>
            <person name="Young S."/>
            <person name="Grabherr M."/>
            <person name="Johnson J."/>
            <person name="Lander E.S."/>
            <person name="Lindblad-Toh K."/>
        </authorList>
    </citation>
    <scope>NUCLEOTIDE SEQUENCE [LARGE SCALE GENOMIC DNA]</scope>
    <source>
        <strain evidence="12">JBL SC #1</strain>
    </source>
</reference>
<feature type="transmembrane region" description="Helical" evidence="11">
    <location>
        <begin position="72"/>
        <end position="95"/>
    </location>
</feature>
<evidence type="ECO:0000313" key="12">
    <source>
        <dbReference type="Ensembl" id="ENSACAP00000013981.4"/>
    </source>
</evidence>
<keyword evidence="5 9" id="KW-0256">Endoplasmic reticulum</keyword>
<evidence type="ECO:0000313" key="13">
    <source>
        <dbReference type="Proteomes" id="UP000001646"/>
    </source>
</evidence>
<sequence length="452" mass="53172">MLILQSHRKKHPRLQKKKVFIECKSLIDELLEVQHFRTIYNIFVAILIIFILRAVIVDFIDNGCFVLDLEIFTFSFGGLHMVPLPWLVMFLYTLLTPYKVLQIWADSIKTLQFPTLPTVIAAVVLLIGHTTVLGFFPVYTVISQPFGPASRFIIIFEQCRFLMKSHSFLRETVPPILRARSDHGKMQPPPFSTYLYFLFCPTFIYREHYPRTPYVRWRYVIENFTKFFGCLISIAMLFKCYTIPVFSNANKHPFSFKTLVLYVFSATVPAIYFLLLSFYGFLHSWHNAFAEMLRFADRTFYKDWWNATSFPAFFRTWNVIVHDWLYYYIYQDLLWVLKAKARPVVLLSTFIISAAVHEYVMLLCFGYFYPFLFILWILIVLGGIFQSTPTRGNKSPNNNVQFWTCLLLGFALQFSLQSLEWYAQIHCPVEKVRMGPSNLWSLYLFGGISLRA</sequence>
<dbReference type="PANTHER" id="PTHR10408">
    <property type="entry name" value="STEROL O-ACYLTRANSFERASE"/>
    <property type="match status" value="1"/>
</dbReference>
<dbReference type="PIRSF" id="PIRSF000439">
    <property type="entry name" value="Oat_ACAT_DAG_ARE"/>
    <property type="match status" value="1"/>
</dbReference>
<keyword evidence="13" id="KW-1185">Reference proteome</keyword>
<evidence type="ECO:0000256" key="1">
    <source>
        <dbReference type="ARBA" id="ARBA00004477"/>
    </source>
</evidence>
<dbReference type="GO" id="GO:0033344">
    <property type="term" value="P:cholesterol efflux"/>
    <property type="evidence" value="ECO:0000318"/>
    <property type="project" value="GO_Central"/>
</dbReference>
<keyword evidence="6 11" id="KW-1133">Transmembrane helix</keyword>
<proteinExistence type="inferred from homology"/>
<evidence type="ECO:0000256" key="8">
    <source>
        <dbReference type="ARBA" id="ARBA00023315"/>
    </source>
</evidence>
<dbReference type="Pfam" id="PF03062">
    <property type="entry name" value="MBOAT"/>
    <property type="match status" value="1"/>
</dbReference>
<keyword evidence="8 9" id="KW-0012">Acyltransferase</keyword>
<keyword evidence="7 9" id="KW-0472">Membrane</keyword>
<dbReference type="GO" id="GO:0005789">
    <property type="term" value="C:endoplasmic reticulum membrane"/>
    <property type="evidence" value="ECO:0000318"/>
    <property type="project" value="GO_Central"/>
</dbReference>
<keyword evidence="4 11" id="KW-0812">Transmembrane</keyword>
<dbReference type="HOGENOM" id="CLU_031845_1_0_1"/>
<dbReference type="GO" id="GO:0034736">
    <property type="term" value="F:cholesterol O-acyltransferase activity"/>
    <property type="evidence" value="ECO:0000318"/>
    <property type="project" value="GO_Central"/>
</dbReference>
<dbReference type="Proteomes" id="UP000001646">
    <property type="component" value="Unplaced"/>
</dbReference>
<dbReference type="InParanoid" id="H9GKU6"/>